<evidence type="ECO:0000313" key="3">
    <source>
        <dbReference type="Proteomes" id="UP001250214"/>
    </source>
</evidence>
<evidence type="ECO:0000313" key="2">
    <source>
        <dbReference type="EMBL" id="MDS1270996.1"/>
    </source>
</evidence>
<organism evidence="2 3">
    <name type="scientific">Lipingzhangella rawalii</name>
    <dbReference type="NCBI Taxonomy" id="2055835"/>
    <lineage>
        <taxon>Bacteria</taxon>
        <taxon>Bacillati</taxon>
        <taxon>Actinomycetota</taxon>
        <taxon>Actinomycetes</taxon>
        <taxon>Streptosporangiales</taxon>
        <taxon>Nocardiopsidaceae</taxon>
        <taxon>Lipingzhangella</taxon>
    </lineage>
</organism>
<dbReference type="Gene3D" id="3.40.50.1580">
    <property type="entry name" value="Nucleoside phosphorylase domain"/>
    <property type="match status" value="1"/>
</dbReference>
<reference evidence="3" key="1">
    <citation type="submission" date="2023-07" db="EMBL/GenBank/DDBJ databases">
        <title>Novel species in the genus Lipingzhangella isolated from Sambhar Salt Lake.</title>
        <authorList>
            <person name="Jiya N."/>
            <person name="Kajale S."/>
            <person name="Sharma A."/>
        </authorList>
    </citation>
    <scope>NUCLEOTIDE SEQUENCE [LARGE SCALE GENOMIC DNA]</scope>
    <source>
        <strain evidence="3">LS1_29</strain>
    </source>
</reference>
<dbReference type="Proteomes" id="UP001250214">
    <property type="component" value="Unassembled WGS sequence"/>
</dbReference>
<accession>A0ABU2H6S9</accession>
<dbReference type="NCBIfam" id="NF004168">
    <property type="entry name" value="PRK05634.1"/>
    <property type="match status" value="1"/>
</dbReference>
<dbReference type="RefSeq" id="WP_310912549.1">
    <property type="nucleotide sequence ID" value="NZ_JAVLVT010000005.1"/>
</dbReference>
<comment type="caution">
    <text evidence="2">The sequence shown here is derived from an EMBL/GenBank/DDBJ whole genome shotgun (WGS) entry which is preliminary data.</text>
</comment>
<dbReference type="PANTHER" id="PTHR46832:SF1">
    <property type="entry name" value="5'-METHYLTHIOADENOSINE_S-ADENOSYLHOMOCYSTEINE NUCLEOSIDASE"/>
    <property type="match status" value="1"/>
</dbReference>
<gene>
    <name evidence="2" type="ORF">RIF23_11870</name>
</gene>
<protein>
    <submittedName>
        <fullName evidence="2">Nucleosidase</fullName>
    </submittedName>
</protein>
<dbReference type="InterPro" id="IPR035994">
    <property type="entry name" value="Nucleoside_phosphorylase_sf"/>
</dbReference>
<dbReference type="PANTHER" id="PTHR46832">
    <property type="entry name" value="5'-METHYLTHIOADENOSINE/S-ADENOSYLHOMOCYSTEINE NUCLEOSIDASE"/>
    <property type="match status" value="1"/>
</dbReference>
<sequence>MHLRGEIRPDLPLLVVALEEEAAHLDDRLPVLVTGVGKVNAATAVATMALGSTSRPAGLVNLGTAGALRAQAGGTHEVGTVRQHDLDDETLYALTGRRFAPPIQLTEQDVCLATGDAFVADPQTRSRLAAIADLVDMEAYAVAVAARQLQLPVRVVKHVSDAADDTAAASWRDTVDSCARALAQWVRTHL</sequence>
<keyword evidence="3" id="KW-1185">Reference proteome</keyword>
<name>A0ABU2H6S9_9ACTN</name>
<dbReference type="EMBL" id="JAVLVT010000005">
    <property type="protein sequence ID" value="MDS1270996.1"/>
    <property type="molecule type" value="Genomic_DNA"/>
</dbReference>
<proteinExistence type="predicted"/>
<feature type="domain" description="Nucleoside phosphorylase" evidence="1">
    <location>
        <begin position="110"/>
        <end position="186"/>
    </location>
</feature>
<dbReference type="SUPFAM" id="SSF53167">
    <property type="entry name" value="Purine and uridine phosphorylases"/>
    <property type="match status" value="1"/>
</dbReference>
<dbReference type="InterPro" id="IPR000845">
    <property type="entry name" value="Nucleoside_phosphorylase_d"/>
</dbReference>
<evidence type="ECO:0000259" key="1">
    <source>
        <dbReference type="Pfam" id="PF01048"/>
    </source>
</evidence>
<dbReference type="Pfam" id="PF01048">
    <property type="entry name" value="PNP_UDP_1"/>
    <property type="match status" value="1"/>
</dbReference>